<evidence type="ECO:0000259" key="2">
    <source>
        <dbReference type="Pfam" id="PF01266"/>
    </source>
</evidence>
<proteinExistence type="predicted"/>
<dbReference type="Gene3D" id="3.30.9.10">
    <property type="entry name" value="D-Amino Acid Oxidase, subunit A, domain 2"/>
    <property type="match status" value="1"/>
</dbReference>
<dbReference type="Pfam" id="PF01266">
    <property type="entry name" value="DAO"/>
    <property type="match status" value="1"/>
</dbReference>
<comment type="caution">
    <text evidence="3">The sequence shown here is derived from an EMBL/GenBank/DDBJ whole genome shotgun (WGS) entry which is preliminary data.</text>
</comment>
<dbReference type="PATRIC" id="fig|1210908.3.peg.2754"/>
<feature type="region of interest" description="Disordered" evidence="1">
    <location>
        <begin position="1"/>
        <end position="23"/>
    </location>
</feature>
<evidence type="ECO:0000313" key="4">
    <source>
        <dbReference type="Proteomes" id="UP000007813"/>
    </source>
</evidence>
<organism evidence="3 4">
    <name type="scientific">Halogranum salarium B-1</name>
    <dbReference type="NCBI Taxonomy" id="1210908"/>
    <lineage>
        <taxon>Archaea</taxon>
        <taxon>Methanobacteriati</taxon>
        <taxon>Methanobacteriota</taxon>
        <taxon>Stenosarchaea group</taxon>
        <taxon>Halobacteria</taxon>
        <taxon>Halobacteriales</taxon>
        <taxon>Haloferacaceae</taxon>
    </lineage>
</organism>
<dbReference type="PANTHER" id="PTHR13847">
    <property type="entry name" value="SARCOSINE DEHYDROGENASE-RELATED"/>
    <property type="match status" value="1"/>
</dbReference>
<feature type="domain" description="FAD dependent oxidoreductase" evidence="2">
    <location>
        <begin position="50"/>
        <end position="388"/>
    </location>
</feature>
<name>J3JF01_9EURY</name>
<dbReference type="InterPro" id="IPR036188">
    <property type="entry name" value="FAD/NAD-bd_sf"/>
</dbReference>
<dbReference type="Gene3D" id="3.50.50.60">
    <property type="entry name" value="FAD/NAD(P)-binding domain"/>
    <property type="match status" value="1"/>
</dbReference>
<dbReference type="EMBL" id="ALJD01000007">
    <property type="protein sequence ID" value="EJN58791.1"/>
    <property type="molecule type" value="Genomic_DNA"/>
</dbReference>
<reference evidence="3 4" key="1">
    <citation type="journal article" date="2012" name="J. Bacteriol.">
        <title>Draft Genome Sequence of the Extremely Halophilic Archaeon Halogranum salarium B-1T.</title>
        <authorList>
            <person name="Kim K.K."/>
            <person name="Lee K.C."/>
            <person name="Lee J.S."/>
        </authorList>
    </citation>
    <scope>NUCLEOTIDE SEQUENCE [LARGE SCALE GENOMIC DNA]</scope>
    <source>
        <strain evidence="3 4">B-1</strain>
    </source>
</reference>
<dbReference type="eggNOG" id="arCOG00755">
    <property type="taxonomic scope" value="Archaea"/>
</dbReference>
<dbReference type="Proteomes" id="UP000007813">
    <property type="component" value="Unassembled WGS sequence"/>
</dbReference>
<protein>
    <submittedName>
        <fullName evidence="3">FAD dependent oxidoreductase</fullName>
    </submittedName>
</protein>
<gene>
    <name evidence="3" type="ORF">HSB1_28720</name>
</gene>
<dbReference type="InterPro" id="IPR006076">
    <property type="entry name" value="FAD-dep_OxRdtase"/>
</dbReference>
<feature type="compositionally biased region" description="Polar residues" evidence="1">
    <location>
        <begin position="8"/>
        <end position="23"/>
    </location>
</feature>
<sequence length="422" mass="45513">MNVPVRSSLASVSSHDTTHLTPSQREWLTATRSTIVGLTLAADMSTSADRVVVVGAGVSGLAVARELAPDYDVVVLDKGGVAADTSSRASGMISLSLEPFPDGWATFALDQFRELDGRGVFSFTERETVRLVPKEDAEKYTDEAPTGGEFLTRNELLNQFPDSFGDLSAYGGGLVYDGTGYLDALDYAMTLKWQAEKAGAGIFRDHEVTGLRVDDGTVTGVDTEYGPIDADHVVYATGWKTRELLAEYVELPVRPLRWNALVVEPESPLPDDCPLGSEPTMRVYWRPTRRGDVLVGGNEHLLSDPEGTPMGVQSSFRETVLEDVAPLLNGVDGGTVRREDCCPTADCASPDGLPIIDAPDEAPDGLVVVTGLHGRGVMLSPVTGRAVRSLVTGEKAPFPTSGFELARFEDRSADFEYRSHWD</sequence>
<evidence type="ECO:0000256" key="1">
    <source>
        <dbReference type="SAM" id="MobiDB-lite"/>
    </source>
</evidence>
<dbReference type="SUPFAM" id="SSF51905">
    <property type="entry name" value="FAD/NAD(P)-binding domain"/>
    <property type="match status" value="1"/>
</dbReference>
<accession>J3JF01</accession>
<dbReference type="AlphaFoldDB" id="J3JF01"/>
<dbReference type="GO" id="GO:0005737">
    <property type="term" value="C:cytoplasm"/>
    <property type="evidence" value="ECO:0007669"/>
    <property type="project" value="TreeGrafter"/>
</dbReference>
<evidence type="ECO:0000313" key="3">
    <source>
        <dbReference type="EMBL" id="EJN58791.1"/>
    </source>
</evidence>